<dbReference type="SUPFAM" id="SSF55729">
    <property type="entry name" value="Acyl-CoA N-acyltransferases (Nat)"/>
    <property type="match status" value="1"/>
</dbReference>
<name>A0A238YPX4_9FLAO</name>
<proteinExistence type="predicted"/>
<dbReference type="Proteomes" id="UP000198379">
    <property type="component" value="Unassembled WGS sequence"/>
</dbReference>
<evidence type="ECO:0000313" key="4">
    <source>
        <dbReference type="EMBL" id="SNR72643.1"/>
    </source>
</evidence>
<accession>A0A238YPX4</accession>
<dbReference type="InterPro" id="IPR016181">
    <property type="entry name" value="Acyl_CoA_acyltransferase"/>
</dbReference>
<evidence type="ECO:0000256" key="2">
    <source>
        <dbReference type="ARBA" id="ARBA00023315"/>
    </source>
</evidence>
<dbReference type="EMBL" id="FZNY01000002">
    <property type="protein sequence ID" value="SNR72643.1"/>
    <property type="molecule type" value="Genomic_DNA"/>
</dbReference>
<sequence length="135" mass="15423">MICKRTTSQHPDFIQLVQYLDAELAERDGDEHAFYHQFNSIDSLQHCIVLYEGSEAVGCGAIKTYDHTTVEVKRMYVTNTQRGKGLATQVLMHLEAWATELGFQRCVLETGIRQPEAIALYKKMDIIKFLITVNI</sequence>
<keyword evidence="2" id="KW-0012">Acyltransferase</keyword>
<dbReference type="PANTHER" id="PTHR43877">
    <property type="entry name" value="AMINOALKYLPHOSPHONATE N-ACETYLTRANSFERASE-RELATED-RELATED"/>
    <property type="match status" value="1"/>
</dbReference>
<feature type="domain" description="N-acetyltransferase" evidence="3">
    <location>
        <begin position="1"/>
        <end position="135"/>
    </location>
</feature>
<organism evidence="4 5">
    <name type="scientific">Dokdonia pacifica</name>
    <dbReference type="NCBI Taxonomy" id="1627892"/>
    <lineage>
        <taxon>Bacteria</taxon>
        <taxon>Pseudomonadati</taxon>
        <taxon>Bacteroidota</taxon>
        <taxon>Flavobacteriia</taxon>
        <taxon>Flavobacteriales</taxon>
        <taxon>Flavobacteriaceae</taxon>
        <taxon>Dokdonia</taxon>
    </lineage>
</organism>
<evidence type="ECO:0000313" key="5">
    <source>
        <dbReference type="Proteomes" id="UP000198379"/>
    </source>
</evidence>
<protein>
    <submittedName>
        <fullName evidence="4">Acetyltransferase (GNAT) family protein</fullName>
    </submittedName>
</protein>
<reference evidence="4 5" key="1">
    <citation type="submission" date="2017-06" db="EMBL/GenBank/DDBJ databases">
        <authorList>
            <person name="Kim H.J."/>
            <person name="Triplett B.A."/>
        </authorList>
    </citation>
    <scope>NUCLEOTIDE SEQUENCE [LARGE SCALE GENOMIC DNA]</scope>
    <source>
        <strain evidence="4 5">DSM 25597</strain>
    </source>
</reference>
<gene>
    <name evidence="4" type="ORF">SAMN06265376_102224</name>
</gene>
<evidence type="ECO:0000256" key="1">
    <source>
        <dbReference type="ARBA" id="ARBA00022679"/>
    </source>
</evidence>
<dbReference type="InterPro" id="IPR000182">
    <property type="entry name" value="GNAT_dom"/>
</dbReference>
<dbReference type="Gene3D" id="3.40.630.30">
    <property type="match status" value="1"/>
</dbReference>
<keyword evidence="5" id="KW-1185">Reference proteome</keyword>
<dbReference type="CDD" id="cd04301">
    <property type="entry name" value="NAT_SF"/>
    <property type="match status" value="1"/>
</dbReference>
<dbReference type="Pfam" id="PF00583">
    <property type="entry name" value="Acetyltransf_1"/>
    <property type="match status" value="1"/>
</dbReference>
<dbReference type="GO" id="GO:0016747">
    <property type="term" value="F:acyltransferase activity, transferring groups other than amino-acyl groups"/>
    <property type="evidence" value="ECO:0007669"/>
    <property type="project" value="InterPro"/>
</dbReference>
<dbReference type="PROSITE" id="PS51186">
    <property type="entry name" value="GNAT"/>
    <property type="match status" value="1"/>
</dbReference>
<keyword evidence="1 4" id="KW-0808">Transferase</keyword>
<evidence type="ECO:0000259" key="3">
    <source>
        <dbReference type="PROSITE" id="PS51186"/>
    </source>
</evidence>
<dbReference type="AlphaFoldDB" id="A0A238YPX4"/>
<dbReference type="InterPro" id="IPR050832">
    <property type="entry name" value="Bact_Acetyltransf"/>
</dbReference>
<dbReference type="PANTHER" id="PTHR43877:SF2">
    <property type="entry name" value="AMINOALKYLPHOSPHONATE N-ACETYLTRANSFERASE-RELATED"/>
    <property type="match status" value="1"/>
</dbReference>